<sequence length="267" mass="29991">MASGSEYSRYANYIKSFMQDIAGLPTSQFVHVIQAIQEKETLDLAVLYTVAVSRLSSLWLIWEDYCREGSAKPVCSEIRSMVERAGRDIGVVTFFNGEIKSLIVRLFMDLSPGILVPGWVFAYSTRIGQPLARKLRELDVAEQAARLPGFVASLYTLDAVENALLDYYSSKGSEFAYATAGYIYWEIVKPCSLLAEVFVEAFAASTRLPQLRQEVYQKVMDSLLSDDTAPPRLDYKKAIWAALEEARGALMEELKRERLLRGDGKNP</sequence>
<evidence type="ECO:0000313" key="1">
    <source>
        <dbReference type="EMBL" id="BES82660.1"/>
    </source>
</evidence>
<gene>
    <name evidence="1" type="ORF">PABY_22270</name>
</gene>
<accession>A0ABN6ZUI5</accession>
<dbReference type="EMBL" id="AP028907">
    <property type="protein sequence ID" value="BES82660.1"/>
    <property type="molecule type" value="Genomic_DNA"/>
</dbReference>
<name>A0ABN6ZUI5_9CREN</name>
<reference evidence="1 2" key="1">
    <citation type="submission" date="2023-09" db="EMBL/GenBank/DDBJ databases">
        <title>Pyrofollis japonicus gen. nov. sp. nov., a novel member of the family Pyrodictiaceae isolated from the Iheya North hydrothermal field.</title>
        <authorList>
            <person name="Miyazaki U."/>
            <person name="Sanari M."/>
            <person name="Tame A."/>
            <person name="Kitajima M."/>
            <person name="Okamoto A."/>
            <person name="Sawayama S."/>
            <person name="Miyazaki J."/>
            <person name="Takai K."/>
            <person name="Nakagawa S."/>
        </authorList>
    </citation>
    <scope>NUCLEOTIDE SEQUENCE [LARGE SCALE GENOMIC DNA]</scope>
    <source>
        <strain evidence="1 2">AV2</strain>
    </source>
</reference>
<dbReference type="Proteomes" id="UP001341135">
    <property type="component" value="Chromosome"/>
</dbReference>
<keyword evidence="2" id="KW-1185">Reference proteome</keyword>
<dbReference type="RefSeq" id="WP_338250189.1">
    <property type="nucleotide sequence ID" value="NZ_AP028907.1"/>
</dbReference>
<evidence type="ECO:0000313" key="2">
    <source>
        <dbReference type="Proteomes" id="UP001341135"/>
    </source>
</evidence>
<protein>
    <submittedName>
        <fullName evidence="1">Uncharacterized protein</fullName>
    </submittedName>
</protein>
<proteinExistence type="predicted"/>
<organism evidence="1 2">
    <name type="scientific">Pyrodictium abyssi</name>
    <dbReference type="NCBI Taxonomy" id="54256"/>
    <lineage>
        <taxon>Archaea</taxon>
        <taxon>Thermoproteota</taxon>
        <taxon>Thermoprotei</taxon>
        <taxon>Desulfurococcales</taxon>
        <taxon>Pyrodictiaceae</taxon>
        <taxon>Pyrodictium</taxon>
    </lineage>
</organism>
<dbReference type="GeneID" id="89290232"/>